<dbReference type="EMBL" id="JACXAI010000007">
    <property type="protein sequence ID" value="MBD1380257.1"/>
    <property type="molecule type" value="Genomic_DNA"/>
</dbReference>
<comment type="caution">
    <text evidence="1">The sequence shown here is derived from an EMBL/GenBank/DDBJ whole genome shotgun (WGS) entry which is preliminary data.</text>
</comment>
<evidence type="ECO:0000313" key="1">
    <source>
        <dbReference type="EMBL" id="MBD1380257.1"/>
    </source>
</evidence>
<sequence>MMSKESLIESFRMEMKDADQQTYTASVDSFTNLWDYQYGYLENLPADIEDHITNRAWEFGMLE</sequence>
<name>A0A926N9Y2_9BACI</name>
<evidence type="ECO:0000313" key="2">
    <source>
        <dbReference type="Proteomes" id="UP000626844"/>
    </source>
</evidence>
<protein>
    <submittedName>
        <fullName evidence="1">Uncharacterized protein</fullName>
    </submittedName>
</protein>
<keyword evidence="2" id="KW-1185">Reference proteome</keyword>
<accession>A0A926N9Y2</accession>
<dbReference type="Proteomes" id="UP000626844">
    <property type="component" value="Unassembled WGS sequence"/>
</dbReference>
<dbReference type="AlphaFoldDB" id="A0A926N9Y2"/>
<organism evidence="1 2">
    <name type="scientific">Metabacillus arenae</name>
    <dbReference type="NCBI Taxonomy" id="2771434"/>
    <lineage>
        <taxon>Bacteria</taxon>
        <taxon>Bacillati</taxon>
        <taxon>Bacillota</taxon>
        <taxon>Bacilli</taxon>
        <taxon>Bacillales</taxon>
        <taxon>Bacillaceae</taxon>
        <taxon>Metabacillus</taxon>
    </lineage>
</organism>
<gene>
    <name evidence="1" type="ORF">IC621_08440</name>
</gene>
<proteinExistence type="predicted"/>
<reference evidence="1" key="1">
    <citation type="submission" date="2020-09" db="EMBL/GenBank/DDBJ databases">
        <title>A novel bacterium of genus Bacillus, isolated from South China Sea.</title>
        <authorList>
            <person name="Huang H."/>
            <person name="Mo K."/>
            <person name="Hu Y."/>
        </authorList>
    </citation>
    <scope>NUCLEOTIDE SEQUENCE</scope>
    <source>
        <strain evidence="1">IB182487</strain>
    </source>
</reference>